<dbReference type="AlphaFoldDB" id="A0AAR5PB11"/>
<dbReference type="GO" id="GO:0005975">
    <property type="term" value="P:carbohydrate metabolic process"/>
    <property type="evidence" value="ECO:0007669"/>
    <property type="project" value="InterPro"/>
</dbReference>
<evidence type="ECO:0000313" key="8">
    <source>
        <dbReference type="EnsemblMetazoa" id="XP_019758264.1"/>
    </source>
</evidence>
<dbReference type="Pfam" id="PF00232">
    <property type="entry name" value="Glyco_hydro_1"/>
    <property type="match status" value="1"/>
</dbReference>
<dbReference type="PANTHER" id="PTHR10353:SF36">
    <property type="entry name" value="LP05116P"/>
    <property type="match status" value="1"/>
</dbReference>
<evidence type="ECO:0000256" key="6">
    <source>
        <dbReference type="RuleBase" id="RU003690"/>
    </source>
</evidence>
<feature type="signal peptide" evidence="7">
    <location>
        <begin position="1"/>
        <end position="18"/>
    </location>
</feature>
<dbReference type="PANTHER" id="PTHR10353">
    <property type="entry name" value="GLYCOSYL HYDROLASE"/>
    <property type="match status" value="1"/>
</dbReference>
<keyword evidence="7" id="KW-0732">Signal</keyword>
<name>A0AAR5PB11_DENPD</name>
<evidence type="ECO:0000256" key="5">
    <source>
        <dbReference type="ARBA" id="ARBA00023295"/>
    </source>
</evidence>
<dbReference type="GO" id="GO:0008422">
    <property type="term" value="F:beta-glucosidase activity"/>
    <property type="evidence" value="ECO:0007669"/>
    <property type="project" value="TreeGrafter"/>
</dbReference>
<evidence type="ECO:0000313" key="9">
    <source>
        <dbReference type="Proteomes" id="UP000019118"/>
    </source>
</evidence>
<dbReference type="EnsemblMetazoa" id="XM_019902705.1">
    <property type="protein sequence ID" value="XP_019758264.1"/>
    <property type="gene ID" value="LOC109536472"/>
</dbReference>
<evidence type="ECO:0000256" key="3">
    <source>
        <dbReference type="ARBA" id="ARBA00022801"/>
    </source>
</evidence>
<dbReference type="InterPro" id="IPR017853">
    <property type="entry name" value="GH"/>
</dbReference>
<dbReference type="InterPro" id="IPR033132">
    <property type="entry name" value="GH_1_N_CS"/>
</dbReference>
<sequence>MYTPVWIGAVWLIVGAAATCRKCFPPGFLWGTASSAYQVEGGWNEDGKGPSMWDTFAHNYPEKIEDHSNGDIATDSYHRFEEDVDAVADLHLHFYRFSISWPRVLPNGTVDHVNQAGVEYYLKLLQRLKANNIEPVVTLYHWDLPATLDELGGWTNPEMATYFDEYAKFCFSQFGALVKYWVTINEPFIHCYDGYGVGIHAPGLKQSGTLTYRCLYTLVLAHAKAYHSYNASFRSTQNGEVGIVLVSTNPEPLTNSTEDVESAENHLQWDFGIGAHPILVGNWPPIVIKRIASLSTAQGLNASRLPVLTEEEIGLIKNAYDFIGLNYYTTYLTSAYRNITAIENSTISYDVDKNVIRSAASHWTQSAASWLYDKPAGFRKLLKWISNEYGNPRIFIMENGWADVMGTVNDTNRITYIRGHLCSLLKAIHIDGANVFGYTYWSLLNSYEWSSGYTVGFGLIDVDFTSANLTRRPKASYEVYKNIAETNCLENCVFNRFK</sequence>
<keyword evidence="4" id="KW-0325">Glycoprotein</keyword>
<comment type="subunit">
    <text evidence="2">Homodimer.</text>
</comment>
<dbReference type="FunFam" id="3.20.20.80:FF:000013">
    <property type="entry name" value="lactase-phlorizin hydrolase"/>
    <property type="match status" value="1"/>
</dbReference>
<dbReference type="PRINTS" id="PR00131">
    <property type="entry name" value="GLHYDRLASE1"/>
</dbReference>
<evidence type="ECO:0000256" key="4">
    <source>
        <dbReference type="ARBA" id="ARBA00023180"/>
    </source>
</evidence>
<protein>
    <submittedName>
        <fullName evidence="8">Uncharacterized protein</fullName>
    </submittedName>
</protein>
<evidence type="ECO:0000256" key="1">
    <source>
        <dbReference type="ARBA" id="ARBA00010838"/>
    </source>
</evidence>
<dbReference type="Gene3D" id="3.20.20.80">
    <property type="entry name" value="Glycosidases"/>
    <property type="match status" value="1"/>
</dbReference>
<accession>A0AAR5PB11</accession>
<evidence type="ECO:0000256" key="2">
    <source>
        <dbReference type="ARBA" id="ARBA00011738"/>
    </source>
</evidence>
<keyword evidence="3" id="KW-0378">Hydrolase</keyword>
<reference evidence="8" key="2">
    <citation type="submission" date="2024-08" db="UniProtKB">
        <authorList>
            <consortium name="EnsemblMetazoa"/>
        </authorList>
    </citation>
    <scope>IDENTIFICATION</scope>
</reference>
<proteinExistence type="inferred from homology"/>
<dbReference type="Proteomes" id="UP000019118">
    <property type="component" value="Unassembled WGS sequence"/>
</dbReference>
<keyword evidence="9" id="KW-1185">Reference proteome</keyword>
<dbReference type="InterPro" id="IPR001360">
    <property type="entry name" value="Glyco_hydro_1"/>
</dbReference>
<keyword evidence="5" id="KW-0326">Glycosidase</keyword>
<feature type="chain" id="PRO_5043467835" evidence="7">
    <location>
        <begin position="19"/>
        <end position="498"/>
    </location>
</feature>
<reference evidence="9" key="1">
    <citation type="journal article" date="2013" name="Genome Biol.">
        <title>Draft genome of the mountain pine beetle, Dendroctonus ponderosae Hopkins, a major forest pest.</title>
        <authorList>
            <person name="Keeling C.I."/>
            <person name="Yuen M.M."/>
            <person name="Liao N.Y."/>
            <person name="Docking T.R."/>
            <person name="Chan S.K."/>
            <person name="Taylor G.A."/>
            <person name="Palmquist D.L."/>
            <person name="Jackman S.D."/>
            <person name="Nguyen A."/>
            <person name="Li M."/>
            <person name="Henderson H."/>
            <person name="Janes J.K."/>
            <person name="Zhao Y."/>
            <person name="Pandoh P."/>
            <person name="Moore R."/>
            <person name="Sperling F.A."/>
            <person name="Huber D.P."/>
            <person name="Birol I."/>
            <person name="Jones S.J."/>
            <person name="Bohlmann J."/>
        </authorList>
    </citation>
    <scope>NUCLEOTIDE SEQUENCE</scope>
</reference>
<organism evidence="8 9">
    <name type="scientific">Dendroctonus ponderosae</name>
    <name type="common">Mountain pine beetle</name>
    <dbReference type="NCBI Taxonomy" id="77166"/>
    <lineage>
        <taxon>Eukaryota</taxon>
        <taxon>Metazoa</taxon>
        <taxon>Ecdysozoa</taxon>
        <taxon>Arthropoda</taxon>
        <taxon>Hexapoda</taxon>
        <taxon>Insecta</taxon>
        <taxon>Pterygota</taxon>
        <taxon>Neoptera</taxon>
        <taxon>Endopterygota</taxon>
        <taxon>Coleoptera</taxon>
        <taxon>Polyphaga</taxon>
        <taxon>Cucujiformia</taxon>
        <taxon>Curculionidae</taxon>
        <taxon>Scolytinae</taxon>
        <taxon>Dendroctonus</taxon>
    </lineage>
</organism>
<dbReference type="PROSITE" id="PS00653">
    <property type="entry name" value="GLYCOSYL_HYDROL_F1_2"/>
    <property type="match status" value="1"/>
</dbReference>
<comment type="similarity">
    <text evidence="1 6">Belongs to the glycosyl hydrolase 1 family.</text>
</comment>
<dbReference type="SUPFAM" id="SSF51445">
    <property type="entry name" value="(Trans)glycosidases"/>
    <property type="match status" value="1"/>
</dbReference>
<evidence type="ECO:0000256" key="7">
    <source>
        <dbReference type="SAM" id="SignalP"/>
    </source>
</evidence>